<dbReference type="AlphaFoldDB" id="A0A917FKF3"/>
<dbReference type="SUPFAM" id="SSF50341">
    <property type="entry name" value="CheW-like"/>
    <property type="match status" value="1"/>
</dbReference>
<evidence type="ECO:0000313" key="3">
    <source>
        <dbReference type="Proteomes" id="UP000605253"/>
    </source>
</evidence>
<protein>
    <submittedName>
        <fullName evidence="2">Chemotaxis protein CheW</fullName>
    </submittedName>
</protein>
<feature type="domain" description="CheW-like" evidence="1">
    <location>
        <begin position="4"/>
        <end position="151"/>
    </location>
</feature>
<keyword evidence="3" id="KW-1185">Reference proteome</keyword>
<comment type="caution">
    <text evidence="2">The sequence shown here is derived from an EMBL/GenBank/DDBJ whole genome shotgun (WGS) entry which is preliminary data.</text>
</comment>
<dbReference type="Pfam" id="PF01584">
    <property type="entry name" value="CheW"/>
    <property type="match status" value="1"/>
</dbReference>
<organism evidence="2 3">
    <name type="scientific">Marinicella pacifica</name>
    <dbReference type="NCBI Taxonomy" id="1171543"/>
    <lineage>
        <taxon>Bacteria</taxon>
        <taxon>Pseudomonadati</taxon>
        <taxon>Pseudomonadota</taxon>
        <taxon>Gammaproteobacteria</taxon>
        <taxon>Lysobacterales</taxon>
        <taxon>Marinicellaceae</taxon>
        <taxon>Marinicella</taxon>
    </lineage>
</organism>
<dbReference type="EMBL" id="BMEO01000001">
    <property type="protein sequence ID" value="GGF85635.1"/>
    <property type="molecule type" value="Genomic_DNA"/>
</dbReference>
<evidence type="ECO:0000313" key="2">
    <source>
        <dbReference type="EMBL" id="GGF85635.1"/>
    </source>
</evidence>
<dbReference type="InterPro" id="IPR036061">
    <property type="entry name" value="CheW-like_dom_sf"/>
</dbReference>
<proteinExistence type="predicted"/>
<evidence type="ECO:0000259" key="1">
    <source>
        <dbReference type="PROSITE" id="PS50851"/>
    </source>
</evidence>
<reference evidence="2" key="2">
    <citation type="submission" date="2020-09" db="EMBL/GenBank/DDBJ databases">
        <authorList>
            <person name="Sun Q."/>
            <person name="Zhou Y."/>
        </authorList>
    </citation>
    <scope>NUCLEOTIDE SEQUENCE</scope>
    <source>
        <strain evidence="2">CGMCC 1.12181</strain>
    </source>
</reference>
<dbReference type="RefSeq" id="WP_188363925.1">
    <property type="nucleotide sequence ID" value="NZ_BAABJF010000011.1"/>
</dbReference>
<dbReference type="InterPro" id="IPR002545">
    <property type="entry name" value="CheW-lke_dom"/>
</dbReference>
<dbReference type="GO" id="GO:0007165">
    <property type="term" value="P:signal transduction"/>
    <property type="evidence" value="ECO:0007669"/>
    <property type="project" value="InterPro"/>
</dbReference>
<dbReference type="Proteomes" id="UP000605253">
    <property type="component" value="Unassembled WGS sequence"/>
</dbReference>
<gene>
    <name evidence="2" type="ORF">GCM10011365_03340</name>
</gene>
<dbReference type="PROSITE" id="PS50851">
    <property type="entry name" value="CHEW"/>
    <property type="match status" value="1"/>
</dbReference>
<sequence>MANEIRAVLIPIEANRKLLLPNAMVAEVMAMRSIDDIETDQKWLLGTVSWRGWDIPLIDFGLLTGYQHEEPTNLVSTDNIAVLKCINHPQDLPYFAVLSRGIPKLQLVSRGDIQLHEEQEVIHHAIASLVSIEDEMADIPNMNYLETQLISLTAEPA</sequence>
<name>A0A917FKF3_9GAMM</name>
<accession>A0A917FKF3</accession>
<dbReference type="GO" id="GO:0006935">
    <property type="term" value="P:chemotaxis"/>
    <property type="evidence" value="ECO:0007669"/>
    <property type="project" value="InterPro"/>
</dbReference>
<reference evidence="2" key="1">
    <citation type="journal article" date="2014" name="Int. J. Syst. Evol. Microbiol.">
        <title>Complete genome sequence of Corynebacterium casei LMG S-19264T (=DSM 44701T), isolated from a smear-ripened cheese.</title>
        <authorList>
            <consortium name="US DOE Joint Genome Institute (JGI-PGF)"/>
            <person name="Walter F."/>
            <person name="Albersmeier A."/>
            <person name="Kalinowski J."/>
            <person name="Ruckert C."/>
        </authorList>
    </citation>
    <scope>NUCLEOTIDE SEQUENCE</scope>
    <source>
        <strain evidence="2">CGMCC 1.12181</strain>
    </source>
</reference>